<feature type="transmembrane region" description="Helical" evidence="1">
    <location>
        <begin position="49"/>
        <end position="68"/>
    </location>
</feature>
<accession>A0A327KAQ9</accession>
<evidence type="ECO:0000313" key="3">
    <source>
        <dbReference type="Proteomes" id="UP000248863"/>
    </source>
</evidence>
<dbReference type="AlphaFoldDB" id="A0A327KAQ9"/>
<keyword evidence="1" id="KW-0472">Membrane</keyword>
<reference evidence="2 3" key="1">
    <citation type="submission" date="2017-07" db="EMBL/GenBank/DDBJ databases">
        <title>Draft Genome Sequences of Select Purple Nonsulfur Bacteria.</title>
        <authorList>
            <person name="Lasarre B."/>
            <person name="Mckinlay J.B."/>
        </authorList>
    </citation>
    <scope>NUCLEOTIDE SEQUENCE [LARGE SCALE GENOMIC DNA]</scope>
    <source>
        <strain evidence="2 3">DSM 11907</strain>
    </source>
</reference>
<gene>
    <name evidence="2" type="ORF">CH338_20315</name>
</gene>
<proteinExistence type="predicted"/>
<keyword evidence="1" id="KW-1133">Transmembrane helix</keyword>
<comment type="caution">
    <text evidence="2">The sequence shown here is derived from an EMBL/GenBank/DDBJ whole genome shotgun (WGS) entry which is preliminary data.</text>
</comment>
<dbReference type="Proteomes" id="UP000248863">
    <property type="component" value="Unassembled WGS sequence"/>
</dbReference>
<feature type="transmembrane region" description="Helical" evidence="1">
    <location>
        <begin position="127"/>
        <end position="148"/>
    </location>
</feature>
<keyword evidence="3" id="KW-1185">Reference proteome</keyword>
<evidence type="ECO:0000313" key="2">
    <source>
        <dbReference type="EMBL" id="RAI34793.1"/>
    </source>
</evidence>
<evidence type="ECO:0000256" key="1">
    <source>
        <dbReference type="SAM" id="Phobius"/>
    </source>
</evidence>
<protein>
    <submittedName>
        <fullName evidence="2">Uncharacterized protein</fullName>
    </submittedName>
</protein>
<keyword evidence="1" id="KW-0812">Transmembrane</keyword>
<sequence length="172" mass="17553">MSPLRNFIRTQGIACAAINAVLNPLLAWLMNRHVATVSVLGGDGILADTAITCGVMSVLVASCVSPAVRRARETGGLAPVEDGTVEASVLARLPRTAVGLGLAIGAATAIVVGPAIAAALLAGGVTALSVAGFAMLKIVYTPVLGYAVTRWVILRQMLPARSDGSRRRRVAG</sequence>
<dbReference type="EMBL" id="NPEU01000291">
    <property type="protein sequence ID" value="RAI34793.1"/>
    <property type="molecule type" value="Genomic_DNA"/>
</dbReference>
<name>A0A327KAQ9_9BRAD</name>
<dbReference type="RefSeq" id="WP_111358936.1">
    <property type="nucleotide sequence ID" value="NZ_NHSK01000102.1"/>
</dbReference>
<feature type="transmembrane region" description="Helical" evidence="1">
    <location>
        <begin position="97"/>
        <end position="121"/>
    </location>
</feature>
<organism evidence="2 3">
    <name type="scientific">Rhodoplanes elegans</name>
    <dbReference type="NCBI Taxonomy" id="29408"/>
    <lineage>
        <taxon>Bacteria</taxon>
        <taxon>Pseudomonadati</taxon>
        <taxon>Pseudomonadota</taxon>
        <taxon>Alphaproteobacteria</taxon>
        <taxon>Hyphomicrobiales</taxon>
        <taxon>Nitrobacteraceae</taxon>
        <taxon>Rhodoplanes</taxon>
    </lineage>
</organism>
<feature type="transmembrane region" description="Helical" evidence="1">
    <location>
        <begin position="12"/>
        <end position="29"/>
    </location>
</feature>